<evidence type="ECO:0000256" key="1">
    <source>
        <dbReference type="SAM" id="MobiDB-lite"/>
    </source>
</evidence>
<feature type="compositionally biased region" description="Polar residues" evidence="1">
    <location>
        <begin position="16"/>
        <end position="27"/>
    </location>
</feature>
<name>A0A838B0D5_9HYPH</name>
<feature type="region of interest" description="Disordered" evidence="1">
    <location>
        <begin position="1"/>
        <end position="31"/>
    </location>
</feature>
<proteinExistence type="predicted"/>
<evidence type="ECO:0000313" key="2">
    <source>
        <dbReference type="EMBL" id="MBA1139382.1"/>
    </source>
</evidence>
<keyword evidence="3" id="KW-1185">Reference proteome</keyword>
<organism evidence="2 3">
    <name type="scientific">Mesorhizobium neociceri</name>
    <dbReference type="NCBI Taxonomy" id="1307853"/>
    <lineage>
        <taxon>Bacteria</taxon>
        <taxon>Pseudomonadati</taxon>
        <taxon>Pseudomonadota</taxon>
        <taxon>Alphaproteobacteria</taxon>
        <taxon>Hyphomicrobiales</taxon>
        <taxon>Phyllobacteriaceae</taxon>
        <taxon>Mesorhizobium</taxon>
    </lineage>
</organism>
<dbReference type="RefSeq" id="WP_181056060.1">
    <property type="nucleotide sequence ID" value="NZ_JACDTY010000001.1"/>
</dbReference>
<accession>A0A838B0D5</accession>
<dbReference type="Proteomes" id="UP000558284">
    <property type="component" value="Unassembled WGS sequence"/>
</dbReference>
<comment type="caution">
    <text evidence="2">The sequence shown here is derived from an EMBL/GenBank/DDBJ whole genome shotgun (WGS) entry which is preliminary data.</text>
</comment>
<gene>
    <name evidence="2" type="ORF">H0241_03795</name>
</gene>
<evidence type="ECO:0000313" key="3">
    <source>
        <dbReference type="Proteomes" id="UP000558284"/>
    </source>
</evidence>
<reference evidence="2 3" key="1">
    <citation type="submission" date="2020-07" db="EMBL/GenBank/DDBJ databases">
        <title>Definition of the novel symbiovar canariense within Mesorhizobium novociceri, a new species of genus Mesorhizobium nodulating Cicer canariense in the Caldera de Taburiente National Park (La Palma, Canary Islands).</title>
        <authorList>
            <person name="Leon-Barrios M."/>
            <person name="Perez-Yepez J."/>
            <person name="Flores-Felix J.D."/>
            <person name="Ramirez-Baena M.H."/>
            <person name="Pulido-Suarez L."/>
            <person name="Igual J.M."/>
            <person name="Velazquez E."/>
            <person name="Peix A."/>
        </authorList>
    </citation>
    <scope>NUCLEOTIDE SEQUENCE [LARGE SCALE GENOMIC DNA]</scope>
    <source>
        <strain evidence="2 3">CCANP35</strain>
    </source>
</reference>
<sequence>MLKHLRQQGARRSGLDSATSSDQNQSRADLARRSGLGARQFVFALRDWIPDKVRLIDQAIILLEQYRAALVAGYSSIGQDGKLRLMTLEQSRDDLDFTALNDIASLDKLIAKMKPRVTTAF</sequence>
<protein>
    <submittedName>
        <fullName evidence="2">Uncharacterized protein</fullName>
    </submittedName>
</protein>
<dbReference type="AlphaFoldDB" id="A0A838B0D5"/>
<dbReference type="EMBL" id="JACDTY010000001">
    <property type="protein sequence ID" value="MBA1139382.1"/>
    <property type="molecule type" value="Genomic_DNA"/>
</dbReference>